<reference evidence="1" key="1">
    <citation type="submission" date="2020-05" db="EMBL/GenBank/DDBJ databases">
        <title>Phylogenomic resolution of chytrid fungi.</title>
        <authorList>
            <person name="Stajich J.E."/>
            <person name="Amses K."/>
            <person name="Simmons R."/>
            <person name="Seto K."/>
            <person name="Myers J."/>
            <person name="Bonds A."/>
            <person name="Quandt C.A."/>
            <person name="Barry K."/>
            <person name="Liu P."/>
            <person name="Grigoriev I."/>
            <person name="Longcore J.E."/>
            <person name="James T.Y."/>
        </authorList>
    </citation>
    <scope>NUCLEOTIDE SEQUENCE</scope>
    <source>
        <strain evidence="1">JEL0476</strain>
    </source>
</reference>
<name>A0AAD5UBR3_9FUNG</name>
<proteinExistence type="predicted"/>
<dbReference type="AlphaFoldDB" id="A0AAD5UBR3"/>
<keyword evidence="2" id="KW-1185">Reference proteome</keyword>
<protein>
    <submittedName>
        <fullName evidence="1">Uncharacterized protein</fullName>
    </submittedName>
</protein>
<evidence type="ECO:0000313" key="2">
    <source>
        <dbReference type="Proteomes" id="UP001211065"/>
    </source>
</evidence>
<dbReference type="SUPFAM" id="SSF51658">
    <property type="entry name" value="Xylose isomerase-like"/>
    <property type="match status" value="1"/>
</dbReference>
<organism evidence="1 2">
    <name type="scientific">Clydaea vesicula</name>
    <dbReference type="NCBI Taxonomy" id="447962"/>
    <lineage>
        <taxon>Eukaryota</taxon>
        <taxon>Fungi</taxon>
        <taxon>Fungi incertae sedis</taxon>
        <taxon>Chytridiomycota</taxon>
        <taxon>Chytridiomycota incertae sedis</taxon>
        <taxon>Chytridiomycetes</taxon>
        <taxon>Lobulomycetales</taxon>
        <taxon>Lobulomycetaceae</taxon>
        <taxon>Clydaea</taxon>
    </lineage>
</organism>
<dbReference type="EMBL" id="JADGJW010000008">
    <property type="protein sequence ID" value="KAJ3227984.1"/>
    <property type="molecule type" value="Genomic_DNA"/>
</dbReference>
<comment type="caution">
    <text evidence="1">The sequence shown here is derived from an EMBL/GenBank/DDBJ whole genome shotgun (WGS) entry which is preliminary data.</text>
</comment>
<dbReference type="InterPro" id="IPR036237">
    <property type="entry name" value="Xyl_isomerase-like_sf"/>
</dbReference>
<dbReference type="Gene3D" id="3.20.20.150">
    <property type="entry name" value="Divalent-metal-dependent TIM barrel enzymes"/>
    <property type="match status" value="1"/>
</dbReference>
<accession>A0AAD5UBR3</accession>
<dbReference type="Proteomes" id="UP001211065">
    <property type="component" value="Unassembled WGS sequence"/>
</dbReference>
<gene>
    <name evidence="1" type="ORF">HK099_007853</name>
</gene>
<sequence length="204" mass="23903">MSLLVFRSLWGIIDENNANDWDTTLKSLKEKGFDGVRDIGGDHETFQKAMKKYDMKLILGIYSSWQDYSDNGWKNVSVEGHLIEWKRQLDLAATLNTFHINSHSGQDTFTLEESKNFFKNALQYKNEKYPQLSLSHETHRSRILYSPWQTLELLNCFPDLDDPVYAREVQVFNDFWKLCLLEMNTAGYNLTLTPEYGKLLFKNI</sequence>
<evidence type="ECO:0000313" key="1">
    <source>
        <dbReference type="EMBL" id="KAJ3227984.1"/>
    </source>
</evidence>